<accession>A0A3B0C5X6</accession>
<comment type="similarity">
    <text evidence="1">Belongs to the archease family.</text>
</comment>
<comment type="caution">
    <text evidence="6">The sequence shown here is derived from an EMBL/GenBank/DDBJ whole genome shotgun (WGS) entry which is preliminary data.</text>
</comment>
<proteinExistence type="inferred from homology"/>
<reference evidence="6 7" key="1">
    <citation type="submission" date="2018-10" db="EMBL/GenBank/DDBJ databases">
        <title>Ulvibacterium marinum gen. nov., sp. nov., a novel marine bacterium of the family Flavobacteriaceae, isolated from a culture of the green alga Ulva prolifera.</title>
        <authorList>
            <person name="Zhang Z."/>
        </authorList>
    </citation>
    <scope>NUCLEOTIDE SEQUENCE [LARGE SCALE GENOMIC DNA]</scope>
    <source>
        <strain evidence="6 7">CCMM003</strain>
    </source>
</reference>
<evidence type="ECO:0000313" key="6">
    <source>
        <dbReference type="EMBL" id="RKN80221.1"/>
    </source>
</evidence>
<dbReference type="OrthoDB" id="839338at2"/>
<evidence type="ECO:0000256" key="1">
    <source>
        <dbReference type="ARBA" id="ARBA00007963"/>
    </source>
</evidence>
<evidence type="ECO:0000256" key="2">
    <source>
        <dbReference type="ARBA" id="ARBA00022694"/>
    </source>
</evidence>
<keyword evidence="4" id="KW-0106">Calcium</keyword>
<organism evidence="6 7">
    <name type="scientific">Ulvibacterium marinum</name>
    <dbReference type="NCBI Taxonomy" id="2419782"/>
    <lineage>
        <taxon>Bacteria</taxon>
        <taxon>Pseudomonadati</taxon>
        <taxon>Bacteroidota</taxon>
        <taxon>Flavobacteriia</taxon>
        <taxon>Flavobacteriales</taxon>
        <taxon>Flavobacteriaceae</taxon>
        <taxon>Ulvibacterium</taxon>
    </lineage>
</organism>
<keyword evidence="3" id="KW-0479">Metal-binding</keyword>
<dbReference type="Proteomes" id="UP000276603">
    <property type="component" value="Unassembled WGS sequence"/>
</dbReference>
<dbReference type="Pfam" id="PF01951">
    <property type="entry name" value="Archease"/>
    <property type="match status" value="1"/>
</dbReference>
<dbReference type="InterPro" id="IPR036820">
    <property type="entry name" value="Archease_dom_sf"/>
</dbReference>
<evidence type="ECO:0000256" key="3">
    <source>
        <dbReference type="ARBA" id="ARBA00022723"/>
    </source>
</evidence>
<keyword evidence="2" id="KW-0819">tRNA processing</keyword>
<dbReference type="Gene3D" id="3.55.10.10">
    <property type="entry name" value="Archease domain"/>
    <property type="match status" value="1"/>
</dbReference>
<dbReference type="RefSeq" id="WP_120713030.1">
    <property type="nucleotide sequence ID" value="NZ_RBCJ01000003.1"/>
</dbReference>
<evidence type="ECO:0000256" key="4">
    <source>
        <dbReference type="ARBA" id="ARBA00022837"/>
    </source>
</evidence>
<sequence length="136" mass="15429">MAQSMEHIADIGIQVRGYTLQELFKNSLKEMAQILKEGCCDGVDHYDCSMRIVISSNDTTCLLIDFLSDVLALSYIQKTLFCHVYFSELSATKVDAQLYGIWFDHFDEEIKGVTYHEAAISRNAQGCLETNIIFDL</sequence>
<evidence type="ECO:0000313" key="7">
    <source>
        <dbReference type="Proteomes" id="UP000276603"/>
    </source>
</evidence>
<protein>
    <submittedName>
        <fullName evidence="6">Archease</fullName>
    </submittedName>
</protein>
<dbReference type="SUPFAM" id="SSF69819">
    <property type="entry name" value="MTH1598-like"/>
    <property type="match status" value="1"/>
</dbReference>
<dbReference type="GO" id="GO:0046872">
    <property type="term" value="F:metal ion binding"/>
    <property type="evidence" value="ECO:0007669"/>
    <property type="project" value="UniProtKB-KW"/>
</dbReference>
<dbReference type="GO" id="GO:0008033">
    <property type="term" value="P:tRNA processing"/>
    <property type="evidence" value="ECO:0007669"/>
    <property type="project" value="UniProtKB-KW"/>
</dbReference>
<name>A0A3B0C5X6_9FLAO</name>
<gene>
    <name evidence="6" type="ORF">D7Z94_18495</name>
</gene>
<dbReference type="AlphaFoldDB" id="A0A3B0C5X6"/>
<evidence type="ECO:0000259" key="5">
    <source>
        <dbReference type="Pfam" id="PF01951"/>
    </source>
</evidence>
<dbReference type="InterPro" id="IPR023572">
    <property type="entry name" value="Archease_dom"/>
</dbReference>
<dbReference type="EMBL" id="RBCJ01000003">
    <property type="protein sequence ID" value="RKN80221.1"/>
    <property type="molecule type" value="Genomic_DNA"/>
</dbReference>
<keyword evidence="7" id="KW-1185">Reference proteome</keyword>
<feature type="domain" description="Archease" evidence="5">
    <location>
        <begin position="4"/>
        <end position="136"/>
    </location>
</feature>